<dbReference type="Proteomes" id="UP001177021">
    <property type="component" value="Unassembled WGS sequence"/>
</dbReference>
<keyword evidence="2" id="KW-1185">Reference proteome</keyword>
<name>A0ACB0KGL5_TRIPR</name>
<evidence type="ECO:0000313" key="2">
    <source>
        <dbReference type="Proteomes" id="UP001177021"/>
    </source>
</evidence>
<dbReference type="EMBL" id="CASHSV030000206">
    <property type="protein sequence ID" value="CAJ2655479.1"/>
    <property type="molecule type" value="Genomic_DNA"/>
</dbReference>
<organism evidence="1 2">
    <name type="scientific">Trifolium pratense</name>
    <name type="common">Red clover</name>
    <dbReference type="NCBI Taxonomy" id="57577"/>
    <lineage>
        <taxon>Eukaryota</taxon>
        <taxon>Viridiplantae</taxon>
        <taxon>Streptophyta</taxon>
        <taxon>Embryophyta</taxon>
        <taxon>Tracheophyta</taxon>
        <taxon>Spermatophyta</taxon>
        <taxon>Magnoliopsida</taxon>
        <taxon>eudicotyledons</taxon>
        <taxon>Gunneridae</taxon>
        <taxon>Pentapetalae</taxon>
        <taxon>rosids</taxon>
        <taxon>fabids</taxon>
        <taxon>Fabales</taxon>
        <taxon>Fabaceae</taxon>
        <taxon>Papilionoideae</taxon>
        <taxon>50 kb inversion clade</taxon>
        <taxon>NPAAA clade</taxon>
        <taxon>Hologalegina</taxon>
        <taxon>IRL clade</taxon>
        <taxon>Trifolieae</taxon>
        <taxon>Trifolium</taxon>
    </lineage>
</organism>
<gene>
    <name evidence="1" type="ORF">MILVUS5_LOCUS22410</name>
</gene>
<sequence>MIVYTWKLLEALTRRDTYLDWDLKLPLSKKQIPSLNSVEGWEDASSLTAEYDVAGDVLASSLISPSIGDASAVPPHQPKDGEVAEDVEPGAVKENVVERTAMVENDVERTAEYDVKDDDVVEEVVEPGAVKENVVEPKYERPKRNPKPVIRLPFDETYINPGKNTGRSAGERGRGRSAGERGREGWEDASSLTCIVLQLINDDASSQPSSPVNDAQPSAPVKDAPVNDDASPVVNDDAPPAIYAPVNDAPVNDAQPSVTLPVRTSTKAADVLASSLISLSIGDVAEDVVEPGSVKENVVERTAMVEVDVDHTAEYDVAGDVLASSLISPSIGDASAVPPHQPKDGEVAEDVEPGAVKENVVERTAMVENDVERTAEYDVKDDDVVEEVVEPGAVKENVVEPKYERPKRNPKPVIRLPFDETYINPRKNTGRSAGERGRGRSAGERGRGRSAGERGREGWEDASSLTCKVLQLINDDASSQPSSPVNDAQPSAPVKDAPVNDDASPVVNDDAPPAIYAPVNDAPVNDAHPSVTLPVRTSTKAADVLASSLISLSIGDVAEDVVEPGSVKENVVERTAMVEVDVDHTAEYDVAGDVLASSLISPSIGDASAVPPHQPKDGEVAEDVEPGAVKENVVERTAMVENDVEHTAEYDVKDDDVVEEVVEPGAVKENVVEPKYERPKRNPKPVIRLPFDETYINPRKNTGRSAGESSTSTSASLARTSTSASLARTSARILSRVDIRFIKRKPDDRFWIPLRSLVFRFNNILLHSTRFNNFLHHIIILNIILSTDASPMDGDIKEEAKTSPATSYSAVWSTSTSTIAVRSTTFSFTEPGSTISSATSPMDRDIKEEAKTSAALVEVLTEGWEDASSLTCIVLQLINDDASSQPSSPVNDAQPSAPVKDAPVNDDASPVVNDDAPPAIYAPVNDAPVNDVQPSVTLPVRRSLRARKAVERFSPSWKK</sequence>
<comment type="caution">
    <text evidence="1">The sequence shown here is derived from an EMBL/GenBank/DDBJ whole genome shotgun (WGS) entry which is preliminary data.</text>
</comment>
<protein>
    <submittedName>
        <fullName evidence="1">Uncharacterized protein</fullName>
    </submittedName>
</protein>
<reference evidence="1" key="1">
    <citation type="submission" date="2023-10" db="EMBL/GenBank/DDBJ databases">
        <authorList>
            <person name="Rodriguez Cubillos JULIANA M."/>
            <person name="De Vega J."/>
        </authorList>
    </citation>
    <scope>NUCLEOTIDE SEQUENCE</scope>
</reference>
<evidence type="ECO:0000313" key="1">
    <source>
        <dbReference type="EMBL" id="CAJ2655479.1"/>
    </source>
</evidence>
<proteinExistence type="predicted"/>
<accession>A0ACB0KGL5</accession>